<name>A0A7U9HF75_STRLI</name>
<dbReference type="EMBL" id="CM001889">
    <property type="protein sequence ID" value="EOY52723.1"/>
    <property type="molecule type" value="Genomic_DNA"/>
</dbReference>
<evidence type="ECO:0000313" key="2">
    <source>
        <dbReference type="EMBL" id="EOY52723.1"/>
    </source>
</evidence>
<proteinExistence type="predicted"/>
<feature type="compositionally biased region" description="Low complexity" evidence="1">
    <location>
        <begin position="31"/>
        <end position="43"/>
    </location>
</feature>
<gene>
    <name evidence="2" type="ORF">SLI_8025</name>
</gene>
<evidence type="ECO:0000256" key="1">
    <source>
        <dbReference type="SAM" id="MobiDB-lite"/>
    </source>
</evidence>
<protein>
    <submittedName>
        <fullName evidence="2">Uncharacterized protein</fullName>
    </submittedName>
</protein>
<organism evidence="2 3">
    <name type="scientific">Streptomyces lividans 1326</name>
    <dbReference type="NCBI Taxonomy" id="1200984"/>
    <lineage>
        <taxon>Bacteria</taxon>
        <taxon>Bacillati</taxon>
        <taxon>Actinomycetota</taxon>
        <taxon>Actinomycetes</taxon>
        <taxon>Kitasatosporales</taxon>
        <taxon>Streptomycetaceae</taxon>
        <taxon>Streptomyces</taxon>
    </lineage>
</organism>
<evidence type="ECO:0000313" key="3">
    <source>
        <dbReference type="Proteomes" id="UP000014062"/>
    </source>
</evidence>
<sequence>MGDHGPPSCSGSMTSGSVPMKPLYSTMSVQSPTGTTPTGWTSSKAWSSGRYSLIVHSRSALSPGHRRLGGDRG</sequence>
<feature type="region of interest" description="Disordered" evidence="1">
    <location>
        <begin position="1"/>
        <end position="45"/>
    </location>
</feature>
<reference evidence="3" key="1">
    <citation type="journal article" date="2013" name="Genome Biol. Evol.">
        <title>The genome sequence of Streptomyces lividans 66 reveals a novel tRNA-dependent peptide biosynthetic system within a metal-related genomic island.</title>
        <authorList>
            <person name="Cruz-Morales P."/>
            <person name="Vijgenboom E."/>
            <person name="Iruegas-Bocardo F."/>
            <person name="Girard G."/>
            <person name="Yanez-Guerra L.A."/>
            <person name="Ramos-Aboites H.E."/>
            <person name="Pernodet J.L."/>
            <person name="Anne J."/>
            <person name="van Wezel G.P."/>
            <person name="Barona-Gomez F."/>
        </authorList>
    </citation>
    <scope>NUCLEOTIDE SEQUENCE [LARGE SCALE GENOMIC DNA]</scope>
    <source>
        <strain evidence="3">1326</strain>
    </source>
</reference>
<accession>A0A7U9HF75</accession>
<dbReference type="AlphaFoldDB" id="A0A7U9HF75"/>
<dbReference type="Proteomes" id="UP000014062">
    <property type="component" value="Chromosome"/>
</dbReference>